<dbReference type="InterPro" id="IPR011991">
    <property type="entry name" value="ArsR-like_HTH"/>
</dbReference>
<accession>K2AVY2</accession>
<organism evidence="1">
    <name type="scientific">uncultured bacterium</name>
    <name type="common">gcode 4</name>
    <dbReference type="NCBI Taxonomy" id="1234023"/>
    <lineage>
        <taxon>Bacteria</taxon>
        <taxon>environmental samples</taxon>
    </lineage>
</organism>
<dbReference type="SUPFAM" id="SSF46785">
    <property type="entry name" value="Winged helix' DNA-binding domain"/>
    <property type="match status" value="1"/>
</dbReference>
<dbReference type="CDD" id="cd00090">
    <property type="entry name" value="HTH_ARSR"/>
    <property type="match status" value="1"/>
</dbReference>
<proteinExistence type="predicted"/>
<dbReference type="AlphaFoldDB" id="K2AVY2"/>
<protein>
    <recommendedName>
        <fullName evidence="2">HTH arsR-type domain-containing protein</fullName>
    </recommendedName>
</protein>
<evidence type="ECO:0008006" key="2">
    <source>
        <dbReference type="Google" id="ProtNLM"/>
    </source>
</evidence>
<sequence length="325" mass="39239">MKTDTREKIMQIISLKYPIWVTQISNILGFSNEIIHRHLKKLINENKIYKVGSPPKVYYFPVVEVKKNIISIKREDSEFLLNNFLEFTPDGQILYWIEWFQNWCEKRWLDTLKELEIYKKTQEKYNRFKNNFLLIDWMEKMKNTFEKVYLDEVYYLDFYSIEKYWKTLLGNLMFYWKQTADKEIIYKVLNYIKNPIENLINAKNIDSFAFIPPSIKRKIQILDELKKWLNINLKELKLLKIFKDKIVSQKSLNKKEDRIINARDTIFIKNKDFVSDKILLIDDAVGSWSTLNETAKKIKESWISKYVIWIAIVGSYKGFEIINEV</sequence>
<name>K2AVY2_9BACT</name>
<dbReference type="Gene3D" id="1.10.10.10">
    <property type="entry name" value="Winged helix-like DNA-binding domain superfamily/Winged helix DNA-binding domain"/>
    <property type="match status" value="1"/>
</dbReference>
<dbReference type="EMBL" id="AMFJ01021665">
    <property type="protein sequence ID" value="EKD65841.1"/>
    <property type="molecule type" value="Genomic_DNA"/>
</dbReference>
<comment type="caution">
    <text evidence="1">The sequence shown here is derived from an EMBL/GenBank/DDBJ whole genome shotgun (WGS) entry which is preliminary data.</text>
</comment>
<gene>
    <name evidence="1" type="ORF">ACD_49C00079G0005</name>
</gene>
<dbReference type="InterPro" id="IPR036388">
    <property type="entry name" value="WH-like_DNA-bd_sf"/>
</dbReference>
<dbReference type="InterPro" id="IPR036390">
    <property type="entry name" value="WH_DNA-bd_sf"/>
</dbReference>
<reference evidence="1" key="1">
    <citation type="journal article" date="2012" name="Science">
        <title>Fermentation, hydrogen, and sulfur metabolism in multiple uncultivated bacterial phyla.</title>
        <authorList>
            <person name="Wrighton K.C."/>
            <person name="Thomas B.C."/>
            <person name="Sharon I."/>
            <person name="Miller C.S."/>
            <person name="Castelle C.J."/>
            <person name="VerBerkmoes N.C."/>
            <person name="Wilkins M.J."/>
            <person name="Hettich R.L."/>
            <person name="Lipton M.S."/>
            <person name="Williams K.H."/>
            <person name="Long P.E."/>
            <person name="Banfield J.F."/>
        </authorList>
    </citation>
    <scope>NUCLEOTIDE SEQUENCE [LARGE SCALE GENOMIC DNA]</scope>
</reference>
<evidence type="ECO:0000313" key="1">
    <source>
        <dbReference type="EMBL" id="EKD65841.1"/>
    </source>
</evidence>